<keyword evidence="1" id="KW-0732">Signal</keyword>
<protein>
    <recommendedName>
        <fullName evidence="2">BPTI/Kunitz inhibitor domain-containing protein</fullName>
    </recommendedName>
</protein>
<evidence type="ECO:0000313" key="3">
    <source>
        <dbReference type="EMBL" id="CAG9835833.1"/>
    </source>
</evidence>
<sequence>MKLCSILVLFVCFTVSIYADRNYGPEDCSKPASVPRLPICPIAPQRLWRWDVKSRSCVRSLVHGCYYTKNNFSTEDECNKVAKPICAQLLL</sequence>
<dbReference type="EMBL" id="OU898281">
    <property type="protein sequence ID" value="CAG9835833.1"/>
    <property type="molecule type" value="Genomic_DNA"/>
</dbReference>
<feature type="chain" id="PRO_5040428216" description="BPTI/Kunitz inhibitor domain-containing protein" evidence="1">
    <location>
        <begin position="20"/>
        <end position="91"/>
    </location>
</feature>
<dbReference type="AlphaFoldDB" id="A0A9N9XC88"/>
<reference evidence="3" key="1">
    <citation type="submission" date="2022-01" db="EMBL/GenBank/DDBJ databases">
        <authorList>
            <person name="King R."/>
        </authorList>
    </citation>
    <scope>NUCLEOTIDE SEQUENCE</scope>
</reference>
<feature type="domain" description="BPTI/Kunitz inhibitor" evidence="2">
    <location>
        <begin position="46"/>
        <end position="81"/>
    </location>
</feature>
<feature type="signal peptide" evidence="1">
    <location>
        <begin position="1"/>
        <end position="19"/>
    </location>
</feature>
<organism evidence="3 4">
    <name type="scientific">Diabrotica balteata</name>
    <name type="common">Banded cucumber beetle</name>
    <dbReference type="NCBI Taxonomy" id="107213"/>
    <lineage>
        <taxon>Eukaryota</taxon>
        <taxon>Metazoa</taxon>
        <taxon>Ecdysozoa</taxon>
        <taxon>Arthropoda</taxon>
        <taxon>Hexapoda</taxon>
        <taxon>Insecta</taxon>
        <taxon>Pterygota</taxon>
        <taxon>Neoptera</taxon>
        <taxon>Endopterygota</taxon>
        <taxon>Coleoptera</taxon>
        <taxon>Polyphaga</taxon>
        <taxon>Cucujiformia</taxon>
        <taxon>Chrysomeloidea</taxon>
        <taxon>Chrysomelidae</taxon>
        <taxon>Galerucinae</taxon>
        <taxon>Diabroticina</taxon>
        <taxon>Diabroticites</taxon>
        <taxon>Diabrotica</taxon>
    </lineage>
</organism>
<proteinExistence type="predicted"/>
<dbReference type="InterPro" id="IPR002223">
    <property type="entry name" value="Kunitz_BPTI"/>
</dbReference>
<name>A0A9N9XC88_DIABA</name>
<evidence type="ECO:0000256" key="1">
    <source>
        <dbReference type="SAM" id="SignalP"/>
    </source>
</evidence>
<dbReference type="OrthoDB" id="6775666at2759"/>
<accession>A0A9N9XC88</accession>
<dbReference type="Pfam" id="PF00014">
    <property type="entry name" value="Kunitz_BPTI"/>
    <property type="match status" value="1"/>
</dbReference>
<dbReference type="InterPro" id="IPR036880">
    <property type="entry name" value="Kunitz_BPTI_sf"/>
</dbReference>
<dbReference type="Proteomes" id="UP001153709">
    <property type="component" value="Chromosome 6"/>
</dbReference>
<evidence type="ECO:0000259" key="2">
    <source>
        <dbReference type="Pfam" id="PF00014"/>
    </source>
</evidence>
<dbReference type="Gene3D" id="4.10.410.10">
    <property type="entry name" value="Pancreatic trypsin inhibitor Kunitz domain"/>
    <property type="match status" value="1"/>
</dbReference>
<gene>
    <name evidence="3" type="ORF">DIABBA_LOCUS8994</name>
</gene>
<evidence type="ECO:0000313" key="4">
    <source>
        <dbReference type="Proteomes" id="UP001153709"/>
    </source>
</evidence>
<dbReference type="SUPFAM" id="SSF57362">
    <property type="entry name" value="BPTI-like"/>
    <property type="match status" value="1"/>
</dbReference>
<dbReference type="GO" id="GO:0004867">
    <property type="term" value="F:serine-type endopeptidase inhibitor activity"/>
    <property type="evidence" value="ECO:0007669"/>
    <property type="project" value="InterPro"/>
</dbReference>
<keyword evidence="4" id="KW-1185">Reference proteome</keyword>